<reference evidence="3 4" key="1">
    <citation type="submission" date="2024-01" db="EMBL/GenBank/DDBJ databases">
        <title>Genome assemblies of Stephania.</title>
        <authorList>
            <person name="Yang L."/>
        </authorList>
    </citation>
    <scope>NUCLEOTIDE SEQUENCE [LARGE SCALE GENOMIC DNA]</scope>
    <source>
        <strain evidence="3">QJT</strain>
        <tissue evidence="3">Leaf</tissue>
    </source>
</reference>
<dbReference type="AlphaFoldDB" id="A0AAP0F6S8"/>
<evidence type="ECO:0000313" key="4">
    <source>
        <dbReference type="Proteomes" id="UP001417504"/>
    </source>
</evidence>
<dbReference type="Proteomes" id="UP001417504">
    <property type="component" value="Unassembled WGS sequence"/>
</dbReference>
<comment type="caution">
    <text evidence="3">The sequence shown here is derived from an EMBL/GenBank/DDBJ whole genome shotgun (WGS) entry which is preliminary data.</text>
</comment>
<keyword evidence="2" id="KW-1133">Transmembrane helix</keyword>
<feature type="transmembrane region" description="Helical" evidence="2">
    <location>
        <begin position="14"/>
        <end position="37"/>
    </location>
</feature>
<dbReference type="PANTHER" id="PTHR36801:SF3">
    <property type="entry name" value="OS06G0150300 PROTEIN"/>
    <property type="match status" value="1"/>
</dbReference>
<feature type="region of interest" description="Disordered" evidence="1">
    <location>
        <begin position="199"/>
        <end position="225"/>
    </location>
</feature>
<feature type="compositionally biased region" description="Polar residues" evidence="1">
    <location>
        <begin position="211"/>
        <end position="222"/>
    </location>
</feature>
<keyword evidence="4" id="KW-1185">Reference proteome</keyword>
<keyword evidence="2" id="KW-0472">Membrane</keyword>
<evidence type="ECO:0000256" key="2">
    <source>
        <dbReference type="SAM" id="Phobius"/>
    </source>
</evidence>
<dbReference type="EMBL" id="JBBNAE010000008">
    <property type="protein sequence ID" value="KAK9102533.1"/>
    <property type="molecule type" value="Genomic_DNA"/>
</dbReference>
<gene>
    <name evidence="3" type="ORF">Sjap_019787</name>
</gene>
<dbReference type="PANTHER" id="PTHR36801">
    <property type="entry name" value="OS06G0150200 PROTEIN"/>
    <property type="match status" value="1"/>
</dbReference>
<proteinExistence type="predicted"/>
<organism evidence="3 4">
    <name type="scientific">Stephania japonica</name>
    <dbReference type="NCBI Taxonomy" id="461633"/>
    <lineage>
        <taxon>Eukaryota</taxon>
        <taxon>Viridiplantae</taxon>
        <taxon>Streptophyta</taxon>
        <taxon>Embryophyta</taxon>
        <taxon>Tracheophyta</taxon>
        <taxon>Spermatophyta</taxon>
        <taxon>Magnoliopsida</taxon>
        <taxon>Ranunculales</taxon>
        <taxon>Menispermaceae</taxon>
        <taxon>Menispermoideae</taxon>
        <taxon>Cissampelideae</taxon>
        <taxon>Stephania</taxon>
    </lineage>
</organism>
<accession>A0AAP0F6S8</accession>
<sequence>MARRIPLEKDNQNLIYLLLSLSLLLLSIIITAGLCGIKSQKYKAKIHRKVASSTKEDQEKAQPEPMQTATIVALESTPTTTMTATTSEITKENEAQRVDTIEQPQPSSLTRKLGQFSSQKFSTLSSASKRKLASTISLRFSGNLSMKYRDGKDGEKRQKQKYFKPEDSIWMKTIMLGEKCRIPTEEDAIIYDEKGKRLSSYPSRGPRSLPVSRSNSFTNLPSFNEDKPSIQMQTSIVNQYNQPMFCKGNQIL</sequence>
<evidence type="ECO:0000256" key="1">
    <source>
        <dbReference type="SAM" id="MobiDB-lite"/>
    </source>
</evidence>
<evidence type="ECO:0000313" key="3">
    <source>
        <dbReference type="EMBL" id="KAK9102533.1"/>
    </source>
</evidence>
<name>A0AAP0F6S8_9MAGN</name>
<protein>
    <submittedName>
        <fullName evidence="3">Uncharacterized protein</fullName>
    </submittedName>
</protein>
<keyword evidence="2" id="KW-0812">Transmembrane</keyword>